<dbReference type="InterPro" id="IPR012677">
    <property type="entry name" value="Nucleotide-bd_a/b_plait_sf"/>
</dbReference>
<comment type="caution">
    <text evidence="3">The sequence shown here is derived from an EMBL/GenBank/DDBJ whole genome shotgun (WGS) entry which is preliminary data.</text>
</comment>
<sequence length="157" mass="18703">MLSLCIKNLPEKNREEVLRRLTLVITRFVIPLKITIPHSFKLRQYAFIELSTEEDAYFLLNSLKNTIFFNRELIVEPCKEKLKFKSTKTLFIKLQENFSDADLKSLFTHPFIKNIRNIKVKKIVLIDFIDEKKCKEYFELKKGKINFKGKEILLECL</sequence>
<dbReference type="InterPro" id="IPR000504">
    <property type="entry name" value="RRM_dom"/>
</dbReference>
<evidence type="ECO:0000313" key="3">
    <source>
        <dbReference type="EMBL" id="RVD92132.1"/>
    </source>
</evidence>
<dbReference type="PROSITE" id="PS50102">
    <property type="entry name" value="RRM"/>
    <property type="match status" value="1"/>
</dbReference>
<dbReference type="CDD" id="cd00590">
    <property type="entry name" value="RRM_SF"/>
    <property type="match status" value="1"/>
</dbReference>
<dbReference type="Proteomes" id="UP000282876">
    <property type="component" value="Unassembled WGS sequence"/>
</dbReference>
<name>A0A437ALV4_9MICR</name>
<evidence type="ECO:0000256" key="1">
    <source>
        <dbReference type="PROSITE-ProRule" id="PRU00176"/>
    </source>
</evidence>
<evidence type="ECO:0000259" key="2">
    <source>
        <dbReference type="PROSITE" id="PS50102"/>
    </source>
</evidence>
<dbReference type="GO" id="GO:0003723">
    <property type="term" value="F:RNA binding"/>
    <property type="evidence" value="ECO:0007669"/>
    <property type="project" value="UniProtKB-UniRule"/>
</dbReference>
<gene>
    <name evidence="3" type="ORF">TUBRATIS_13780</name>
</gene>
<dbReference type="VEuPathDB" id="MicrosporidiaDB:TUBRATIS_13780"/>
<dbReference type="EMBL" id="RCSS01000300">
    <property type="protein sequence ID" value="RVD92132.1"/>
    <property type="molecule type" value="Genomic_DNA"/>
</dbReference>
<keyword evidence="4" id="KW-1185">Reference proteome</keyword>
<keyword evidence="1" id="KW-0694">RNA-binding</keyword>
<reference evidence="3 4" key="1">
    <citation type="submission" date="2018-10" db="EMBL/GenBank/DDBJ databases">
        <title>Draft genome sequence of the microsporidian Tubulinosema ratisbonensis.</title>
        <authorList>
            <person name="Polonais V."/>
            <person name="Peyretaillade E."/>
            <person name="Niehus S."/>
            <person name="Wawrzyniak I."/>
            <person name="Franchet A."/>
            <person name="Gaspin C."/>
            <person name="Reichstadt M."/>
            <person name="Belser C."/>
            <person name="Labadie K."/>
            <person name="Delbac F."/>
            <person name="Ferrandon D."/>
        </authorList>
    </citation>
    <scope>NUCLEOTIDE SEQUENCE [LARGE SCALE GENOMIC DNA]</scope>
    <source>
        <strain evidence="3 4">Franzen</strain>
    </source>
</reference>
<dbReference type="OrthoDB" id="277802at2759"/>
<organism evidence="3 4">
    <name type="scientific">Tubulinosema ratisbonensis</name>
    <dbReference type="NCBI Taxonomy" id="291195"/>
    <lineage>
        <taxon>Eukaryota</taxon>
        <taxon>Fungi</taxon>
        <taxon>Fungi incertae sedis</taxon>
        <taxon>Microsporidia</taxon>
        <taxon>Tubulinosematoidea</taxon>
        <taxon>Tubulinosematidae</taxon>
        <taxon>Tubulinosema</taxon>
    </lineage>
</organism>
<dbReference type="Gene3D" id="3.30.70.330">
    <property type="match status" value="1"/>
</dbReference>
<evidence type="ECO:0000313" key="4">
    <source>
        <dbReference type="Proteomes" id="UP000282876"/>
    </source>
</evidence>
<dbReference type="SUPFAM" id="SSF54928">
    <property type="entry name" value="RNA-binding domain, RBD"/>
    <property type="match status" value="1"/>
</dbReference>
<proteinExistence type="predicted"/>
<dbReference type="AlphaFoldDB" id="A0A437ALV4"/>
<accession>A0A437ALV4</accession>
<feature type="domain" description="RRM" evidence="2">
    <location>
        <begin position="2"/>
        <end position="80"/>
    </location>
</feature>
<protein>
    <recommendedName>
        <fullName evidence="2">RRM domain-containing protein</fullName>
    </recommendedName>
</protein>
<dbReference type="InterPro" id="IPR035979">
    <property type="entry name" value="RBD_domain_sf"/>
</dbReference>